<evidence type="ECO:0000313" key="2">
    <source>
        <dbReference type="Proteomes" id="UP000011115"/>
    </source>
</evidence>
<organism evidence="1 2">
    <name type="scientific">Solanum tuberosum</name>
    <name type="common">Potato</name>
    <dbReference type="NCBI Taxonomy" id="4113"/>
    <lineage>
        <taxon>Eukaryota</taxon>
        <taxon>Viridiplantae</taxon>
        <taxon>Streptophyta</taxon>
        <taxon>Embryophyta</taxon>
        <taxon>Tracheophyta</taxon>
        <taxon>Spermatophyta</taxon>
        <taxon>Magnoliopsida</taxon>
        <taxon>eudicotyledons</taxon>
        <taxon>Gunneridae</taxon>
        <taxon>Pentapetalae</taxon>
        <taxon>asterids</taxon>
        <taxon>lamiids</taxon>
        <taxon>Solanales</taxon>
        <taxon>Solanaceae</taxon>
        <taxon>Solanoideae</taxon>
        <taxon>Solaneae</taxon>
        <taxon>Solanum</taxon>
    </lineage>
</organism>
<reference evidence="1" key="2">
    <citation type="submission" date="2015-06" db="UniProtKB">
        <authorList>
            <consortium name="EnsemblPlants"/>
        </authorList>
    </citation>
    <scope>IDENTIFICATION</scope>
    <source>
        <strain evidence="1">DM1-3 516 R44</strain>
    </source>
</reference>
<dbReference type="EnsemblPlants" id="PGSC0003DMT400087955">
    <property type="protein sequence ID" value="PGSC0003DMT400087955"/>
    <property type="gene ID" value="PGSC0003DMG400037526"/>
</dbReference>
<dbReference type="AlphaFoldDB" id="M1DEX6"/>
<dbReference type="Proteomes" id="UP000011115">
    <property type="component" value="Unassembled WGS sequence"/>
</dbReference>
<evidence type="ECO:0000313" key="1">
    <source>
        <dbReference type="EnsemblPlants" id="PGSC0003DMT400087955"/>
    </source>
</evidence>
<keyword evidence="2" id="KW-1185">Reference proteome</keyword>
<dbReference type="HOGENOM" id="CLU_2709620_0_0_1"/>
<protein>
    <submittedName>
        <fullName evidence="1">Uncharacterized protein</fullName>
    </submittedName>
</protein>
<accession>M1DEX6</accession>
<dbReference type="Gramene" id="PGSC0003DMT400087955">
    <property type="protein sequence ID" value="PGSC0003DMT400087955"/>
    <property type="gene ID" value="PGSC0003DMG400037526"/>
</dbReference>
<dbReference type="InParanoid" id="M1DEX6"/>
<reference evidence="2" key="1">
    <citation type="journal article" date="2011" name="Nature">
        <title>Genome sequence and analysis of the tuber crop potato.</title>
        <authorList>
            <consortium name="The Potato Genome Sequencing Consortium"/>
        </authorList>
    </citation>
    <scope>NUCLEOTIDE SEQUENCE [LARGE SCALE GENOMIC DNA]</scope>
    <source>
        <strain evidence="2">cv. DM1-3 516 R44</strain>
    </source>
</reference>
<proteinExistence type="predicted"/>
<name>M1DEX6_SOLTU</name>
<sequence>MFCQQAVYVWVADGFRDPPFAPLDRHFACILIDCSIKIGGLTPLRRSNRRVVNRSLKITKVFSRPVMGLSVKV</sequence>
<dbReference type="PaxDb" id="4113-PGSC0003DMT400087955"/>